<keyword evidence="2" id="KW-1185">Reference proteome</keyword>
<protein>
    <submittedName>
        <fullName evidence="1">DNA polymerase Y family protein</fullName>
    </submittedName>
</protein>
<accession>A0ACD4VJ60</accession>
<sequence length="505" mass="55280">MRRVVSLYLPTWPTDRLRRRLGPDAPSPDTPMVLVGRQGRKRVVLAADLAARAHRLHPGMAATQARALVADLVVHPFDPAGDAAALDQLALWALRRYAPIVAADPPDGLVLDVTGAGHRYGGDEGLLEDLIAQTAAVGLGAHAALADTWGAAHALARNLAEPTIVVARGGPAIRRLPLRALRLPADMVDGLGRLGIDTIGELEAKPRAPLALRFGPELIRRLDQAYGRAQEPITPIDAPELIQVRRVFAEPIGAPETLARYTLKLVKALSEALEAQGLGASRLDLRFERIDNRTEAVRVGLARPVRDVARLTRLLCDKIETVDPGLGVEAMVLAAPVVLPLDWSPNADDLGGPATPDIGDLVDLLANRLGPQNLYRLAPAQSDVPERSIRKLPPTAPPVPETWTRRWPRPSRLLAKPEAIEAVALLPDQPPVAFSWRGVRHRVRRADGPERIFGEWWRRDGERDAVRDYFQLEDEAGARFWVYRRGDGEQSQTGDLSWWLHGLFG</sequence>
<dbReference type="EMBL" id="CP119180">
    <property type="protein sequence ID" value="WOB77563.1"/>
    <property type="molecule type" value="Genomic_DNA"/>
</dbReference>
<dbReference type="Proteomes" id="UP001302493">
    <property type="component" value="Chromosome"/>
</dbReference>
<gene>
    <name evidence="1" type="ORF">PZA08_09455</name>
</gene>
<proteinExistence type="predicted"/>
<evidence type="ECO:0000313" key="2">
    <source>
        <dbReference type="Proteomes" id="UP001302493"/>
    </source>
</evidence>
<reference evidence="1" key="1">
    <citation type="submission" date="2023-03" db="EMBL/GenBank/DDBJ databases">
        <title>Genome sequence of Brevundimonas nasdae SJTX8.</title>
        <authorList>
            <person name="Liang R."/>
        </authorList>
    </citation>
    <scope>NUCLEOTIDE SEQUENCE</scope>
    <source>
        <strain evidence="1">X8</strain>
    </source>
</reference>
<name>A0ACD4VJ60_9CAUL</name>
<evidence type="ECO:0000313" key="1">
    <source>
        <dbReference type="EMBL" id="WOB77563.1"/>
    </source>
</evidence>
<organism evidence="1 2">
    <name type="scientific">Brevundimonas nasdae</name>
    <dbReference type="NCBI Taxonomy" id="172043"/>
    <lineage>
        <taxon>Bacteria</taxon>
        <taxon>Pseudomonadati</taxon>
        <taxon>Pseudomonadota</taxon>
        <taxon>Alphaproteobacteria</taxon>
        <taxon>Caulobacterales</taxon>
        <taxon>Caulobacteraceae</taxon>
        <taxon>Brevundimonas</taxon>
    </lineage>
</organism>